<dbReference type="SUPFAM" id="SSF53244">
    <property type="entry name" value="MurD-like peptide ligases, peptide-binding domain"/>
    <property type="match status" value="1"/>
</dbReference>
<dbReference type="InterPro" id="IPR004101">
    <property type="entry name" value="Mur_ligase_C"/>
</dbReference>
<protein>
    <recommendedName>
        <fullName evidence="5">UDP-N-acetylmuramate--L-alanine ligase</fullName>
    </recommendedName>
</protein>
<accession>A0A978VRC1</accession>
<organism evidence="3 4">
    <name type="scientific">Ziziphus jujuba var. spinosa</name>
    <dbReference type="NCBI Taxonomy" id="714518"/>
    <lineage>
        <taxon>Eukaryota</taxon>
        <taxon>Viridiplantae</taxon>
        <taxon>Streptophyta</taxon>
        <taxon>Embryophyta</taxon>
        <taxon>Tracheophyta</taxon>
        <taxon>Spermatophyta</taxon>
        <taxon>Magnoliopsida</taxon>
        <taxon>eudicotyledons</taxon>
        <taxon>Gunneridae</taxon>
        <taxon>Pentapetalae</taxon>
        <taxon>rosids</taxon>
        <taxon>fabids</taxon>
        <taxon>Rosales</taxon>
        <taxon>Rhamnaceae</taxon>
        <taxon>Paliureae</taxon>
        <taxon>Ziziphus</taxon>
    </lineage>
</organism>
<name>A0A978VRC1_ZIZJJ</name>
<evidence type="ECO:0008006" key="5">
    <source>
        <dbReference type="Google" id="ProtNLM"/>
    </source>
</evidence>
<dbReference type="SUPFAM" id="SSF51984">
    <property type="entry name" value="MurCD N-terminal domain"/>
    <property type="match status" value="1"/>
</dbReference>
<dbReference type="EMBL" id="JAEACU010000003">
    <property type="protein sequence ID" value="KAH7538096.1"/>
    <property type="molecule type" value="Genomic_DNA"/>
</dbReference>
<dbReference type="SUPFAM" id="SSF53623">
    <property type="entry name" value="MurD-like peptide ligases, catalytic domain"/>
    <property type="match status" value="1"/>
</dbReference>
<dbReference type="GO" id="GO:0005524">
    <property type="term" value="F:ATP binding"/>
    <property type="evidence" value="ECO:0007669"/>
    <property type="project" value="InterPro"/>
</dbReference>
<dbReference type="Pfam" id="PF08245">
    <property type="entry name" value="Mur_ligase_M"/>
    <property type="match status" value="1"/>
</dbReference>
<dbReference type="InterPro" id="IPR050061">
    <property type="entry name" value="MurCDEF_pg_biosynth"/>
</dbReference>
<dbReference type="PANTHER" id="PTHR43445:SF3">
    <property type="entry name" value="UDP-N-ACETYLMURAMATE--L-ALANINE LIGASE"/>
    <property type="match status" value="1"/>
</dbReference>
<dbReference type="Gene3D" id="3.90.190.20">
    <property type="entry name" value="Mur ligase, C-terminal domain"/>
    <property type="match status" value="1"/>
</dbReference>
<dbReference type="Pfam" id="PF02875">
    <property type="entry name" value="Mur_ligase_C"/>
    <property type="match status" value="1"/>
</dbReference>
<evidence type="ECO:0000313" key="3">
    <source>
        <dbReference type="EMBL" id="KAH7538096.1"/>
    </source>
</evidence>
<gene>
    <name evidence="3" type="ORF">FEM48_Zijuj03G0163000</name>
</gene>
<evidence type="ECO:0000313" key="4">
    <source>
        <dbReference type="Proteomes" id="UP000813462"/>
    </source>
</evidence>
<dbReference type="GO" id="GO:0016881">
    <property type="term" value="F:acid-amino acid ligase activity"/>
    <property type="evidence" value="ECO:0007669"/>
    <property type="project" value="InterPro"/>
</dbReference>
<dbReference type="InterPro" id="IPR036615">
    <property type="entry name" value="Mur_ligase_C_dom_sf"/>
</dbReference>
<sequence>MDFPALSPSRSLQFPTNFVGKPKTQFRILLGNAPSGCKTRRRTLTSLSALNEQSTSFSVSRACTDENDQEPISLNNENDWVHFVGIGGSGLSALAMLALKQVKRSMSSSKLSTSLLRSAIPKDNVEILHANSVGVPVYKRDCWLEKLTQGYNLIAVSGTHGKSTSASMLAYVLSAMGDDLTAVIGAHVPQFSGKNVISGVSQTFVLEADEYDGSFLKLSPYIAVVTNLDWEHVDIFENEEAVKSSFRRFLNQIRMGGQLILCGDSKQASGSVASIGVISVPSTERCEGHSYKITTYGITGSNEWHASSISLNSMGGTDYTLNHRGFPVAEICLQIPGVHNVLNSLAVIATTVAYVNDESKFYNTINHLRLHLKSFKGISRRFEMIGRIHGCHIYDDYAHHPTEVRAVLQAARQRFPFEELVAVFQPHTYSRLAALKDDFARALSDADQVIVTAVYAARETNVWNVNGRELAASIVGPLSEYIPSLGVGYMQEPHRDIVVLTLGAGDITTVGPKLLNELQERLGRN</sequence>
<feature type="domain" description="Mur ligase C-terminal" evidence="1">
    <location>
        <begin position="380"/>
        <end position="485"/>
    </location>
</feature>
<dbReference type="InterPro" id="IPR036565">
    <property type="entry name" value="Mur-like_cat_sf"/>
</dbReference>
<evidence type="ECO:0000259" key="1">
    <source>
        <dbReference type="Pfam" id="PF02875"/>
    </source>
</evidence>
<dbReference type="PANTHER" id="PTHR43445">
    <property type="entry name" value="UDP-N-ACETYLMURAMATE--L-ALANINE LIGASE-RELATED"/>
    <property type="match status" value="1"/>
</dbReference>
<dbReference type="InterPro" id="IPR013221">
    <property type="entry name" value="Mur_ligase_cen"/>
</dbReference>
<dbReference type="Gene3D" id="3.40.1190.10">
    <property type="entry name" value="Mur-like, catalytic domain"/>
    <property type="match status" value="1"/>
</dbReference>
<comment type="caution">
    <text evidence="3">The sequence shown here is derived from an EMBL/GenBank/DDBJ whole genome shotgun (WGS) entry which is preliminary data.</text>
</comment>
<feature type="domain" description="Mur ligase central" evidence="2">
    <location>
        <begin position="156"/>
        <end position="350"/>
    </location>
</feature>
<evidence type="ECO:0000259" key="2">
    <source>
        <dbReference type="Pfam" id="PF08245"/>
    </source>
</evidence>
<proteinExistence type="predicted"/>
<dbReference type="Proteomes" id="UP000813462">
    <property type="component" value="Unassembled WGS sequence"/>
</dbReference>
<dbReference type="AlphaFoldDB" id="A0A978VRC1"/>
<reference evidence="3" key="1">
    <citation type="journal article" date="2021" name="Front. Plant Sci.">
        <title>Chromosome-Scale Genome Assembly for Chinese Sour Jujube and Insights Into Its Genome Evolution and Domestication Signature.</title>
        <authorList>
            <person name="Shen L.-Y."/>
            <person name="Luo H."/>
            <person name="Wang X.-L."/>
            <person name="Wang X.-M."/>
            <person name="Qiu X.-J."/>
            <person name="Liu H."/>
            <person name="Zhou S.-S."/>
            <person name="Jia K.-H."/>
            <person name="Nie S."/>
            <person name="Bao Y.-T."/>
            <person name="Zhang R.-G."/>
            <person name="Yun Q.-Z."/>
            <person name="Chai Y.-H."/>
            <person name="Lu J.-Y."/>
            <person name="Li Y."/>
            <person name="Zhao S.-W."/>
            <person name="Mao J.-F."/>
            <person name="Jia S.-G."/>
            <person name="Mao Y.-M."/>
        </authorList>
    </citation>
    <scope>NUCLEOTIDE SEQUENCE</scope>
    <source>
        <strain evidence="3">AT0</strain>
        <tissue evidence="3">Leaf</tissue>
    </source>
</reference>